<feature type="compositionally biased region" description="Acidic residues" evidence="4">
    <location>
        <begin position="359"/>
        <end position="374"/>
    </location>
</feature>
<feature type="domain" description="Fibronectin type-III" evidence="6">
    <location>
        <begin position="1838"/>
        <end position="1941"/>
    </location>
</feature>
<dbReference type="InterPro" id="IPR013783">
    <property type="entry name" value="Ig-like_fold"/>
</dbReference>
<keyword evidence="3" id="KW-0119">Carbohydrate metabolism</keyword>
<keyword evidence="2" id="KW-0378">Hydrolase</keyword>
<evidence type="ECO:0000256" key="4">
    <source>
        <dbReference type="SAM" id="MobiDB-lite"/>
    </source>
</evidence>
<feature type="domain" description="Fibronectin type-III" evidence="6">
    <location>
        <begin position="1751"/>
        <end position="1837"/>
    </location>
</feature>
<name>A0A510UWC9_9CELL</name>
<dbReference type="SMART" id="SM00060">
    <property type="entry name" value="FN3"/>
    <property type="match status" value="6"/>
</dbReference>
<dbReference type="InterPro" id="IPR050964">
    <property type="entry name" value="Striated_Muscle_Regulatory"/>
</dbReference>
<keyword evidence="5" id="KW-0812">Transmembrane</keyword>
<dbReference type="GO" id="GO:0016798">
    <property type="term" value="F:hydrolase activity, acting on glycosyl bonds"/>
    <property type="evidence" value="ECO:0007669"/>
    <property type="project" value="UniProtKB-KW"/>
</dbReference>
<dbReference type="EMBL" id="BJUA01000006">
    <property type="protein sequence ID" value="GEK17811.1"/>
    <property type="molecule type" value="Genomic_DNA"/>
</dbReference>
<sequence length="2048" mass="214784">MRGFAARRNVTTAAAVVTVPAVIAVLALLNPGFPLARVELNDGAVWLTATDLSKLGRYNVQVDELNAGLVAESMTFDVLQDEGDVVLVEPGKVSVVDPATVALTTQVAAAGVQPSIVPGGAVSMSAGVLSLVDGEGGLYVRPLSSLDSMRPGEGEPDVDLGRGGRAVVSTAGVAYGVAADGTVSRVTAVGEGARVQEDGSLGEGELDQLTAVGDEPVGLRGSTVVTRHGSVEVSGTNPTLQQPGPASSRVLVATDTDLVEVPLDGGDPVAHPTDGSGKPAAPVQVGTCAHGAWASATGSYQQLCDGKAPVVQALEDMSAQDELVFRVNRSAVVLNDAARGRVWEPQEDTELRVPNWEDIKEEENPDDDVEDSESEISTQDLATECSAESSPPTAKDDEFGVRPGRTTILSVLSNDSSSDCGILAVREFESIASTFGTVEAIHGGRALQVDIAPGASGSQSFTYTIDDGRGTSAPSTATVTLVVHDDGENSPPVQDRQGSFEVEQNGQATYDVLANFHDPDGDDLVLVGASTDPAIGTVRFRQDGTVTFRADGGKLGRATVDVLVSDGSSDDPTPGTVQVDVRSAGSLPPQVDPVHAVTYVDKPVTLEPLEAVRSTGEEPARLASVEEVTGATISADLQAGTFTFAAPRPGSYYVKFVVAAPPQQATGLARIDVRAWPEEAAPPIAVRDRAFLPAGGEVTIDPLANDSDPAGEMLVLQSVDTSGADGLSVAILEHHLVQIRSERTLDHVVVLPYTITNGTKSATGQIVVQPVPPASSTQPPVVENVEATVRTGGVVTIPVLDSAYDPDGDALTLEPKLVEEVAPGDGLMFVSGDVLRYQAPANPVTARATFEISDSTGARTAATVTVRVHESDPSTKSPPRPRDLEARVFAGETVRIKVPLIGIDPDGDGVTLLGQASGAVKGRVDKVGPDWIEYYAYPTESGTETFQYAVEDWVGQRAVASIRVGISPRPGDTAAVVARDDAVTIKPGERIEVRVLANDVDNSGDELSLDPVLEMDEGVQAEVVGRRIAVTAPTSAAVIPIVYRVTNSRGGQDFATLTVTVDPDAPVLPPIAEDVVVPATETFGLTEVVVDVLATAQNPSGPLSDLEVRVPDSIAQVATVTPDGKVLVTLTDQTQTLPFQLVNRRAPETATAYAFITVPALGFIRPSLRPGAPELRVASGEELTIVLEEQIKVAQGRQPSVADALQVTATRGTVSISSDGREVTFTPAAEYAGPASVTMPVTDATSANDTSARTSFLTLPIEVFAVDDHPPTFVPATIEVGPGEPVTQVDLRAFTLTPEGATPTEKQYSYAVASSVPAGFTATIDGSVLSVGADVTTDKGTRGLLQLRIGFGRKGQLDTQLDLRVIASTRPKAHVQDWTVDDAVEGEPRTIDVLDGSFNPYPQKDLRVVGATVQSGRGTAAVSGARVTVTPAPDYIGELVVRYRVRDAIDEADREVEGRISLNVRGVPDAPSQPKIGEERDRTVVLSWVAPNSRGAAITGYRVTARPGGLTQTCASTTCTFDGLTNDVTYTFTVAAQNAVGWSQESAASAQARPDAVPEAPARVDFVGFGDGTLSWSWPDAVTHGSKIVNYEVQITPAPPSGSAVLKPTAPKVTFTDLANGTAYSIRVRAVNALQDRPSPWTPWTGTEWPAAPPSAPTGLQAVRTDTALGGQIDVSWSAPATNNGDSVQSYRLVVRGGGEDRTIETEQRSHAFKAQNGTEYTFAVQARNKAGWGPTSDTVTARAFGAPRTPSLAEPVAPAGSGTVRLSWDRVDDRGSRVTYDVYDGDSVVGSTEGTSFEHSGLTGGSSHTYRVKARNEGGSSDFSNSRSATPTTPPGQPSGLRMQKTGEGAGGRPTQITVSWDAVPDGGGKNLQYEWKLEMRGRDASGGPITGTSATVDVSDWNINYSGSDLTLSVRASTDIATTSWSSATVNFSWGAAPSEPTSVQLALDPATAPTRVTATWAPPTKDGGLDITYEFCWYLDGRRQDSTCRSGFTDRASSFSGFEVRDRDQEVELRIRAHNDRGDSSEVRERITIPAYVEPDPPPDE</sequence>
<dbReference type="InterPro" id="IPR003961">
    <property type="entry name" value="FN3_dom"/>
</dbReference>
<dbReference type="Gene3D" id="2.60.40.10">
    <property type="entry name" value="Immunoglobulins"/>
    <property type="match status" value="5"/>
</dbReference>
<protein>
    <submittedName>
        <fullName evidence="7">ATPase AAA</fullName>
    </submittedName>
</protein>
<feature type="transmembrane region" description="Helical" evidence="5">
    <location>
        <begin position="12"/>
        <end position="29"/>
    </location>
</feature>
<keyword evidence="1" id="KW-0677">Repeat</keyword>
<feature type="compositionally biased region" description="Polar residues" evidence="4">
    <location>
        <begin position="1819"/>
        <end position="1832"/>
    </location>
</feature>
<dbReference type="CDD" id="cd00063">
    <property type="entry name" value="FN3"/>
    <property type="match status" value="5"/>
</dbReference>
<feature type="domain" description="Fibronectin type-III" evidence="6">
    <location>
        <begin position="1557"/>
        <end position="1654"/>
    </location>
</feature>
<feature type="domain" description="Fibronectin type-III" evidence="6">
    <location>
        <begin position="1942"/>
        <end position="2043"/>
    </location>
</feature>
<keyword evidence="2" id="KW-0326">Glycosidase</keyword>
<organism evidence="7 8">
    <name type="scientific">Cellulomonas persica</name>
    <dbReference type="NCBI Taxonomy" id="76861"/>
    <lineage>
        <taxon>Bacteria</taxon>
        <taxon>Bacillati</taxon>
        <taxon>Actinomycetota</taxon>
        <taxon>Actinomycetes</taxon>
        <taxon>Micrococcales</taxon>
        <taxon>Cellulomonadaceae</taxon>
        <taxon>Cellulomonas</taxon>
    </lineage>
</organism>
<evidence type="ECO:0000313" key="7">
    <source>
        <dbReference type="EMBL" id="GEK17811.1"/>
    </source>
</evidence>
<dbReference type="Proteomes" id="UP000321386">
    <property type="component" value="Unassembled WGS sequence"/>
</dbReference>
<dbReference type="Pfam" id="PF00041">
    <property type="entry name" value="fn3"/>
    <property type="match status" value="3"/>
</dbReference>
<reference evidence="7 8" key="1">
    <citation type="submission" date="2019-07" db="EMBL/GenBank/DDBJ databases">
        <title>Whole genome shotgun sequence of Cellulomonas persica NBRC 101101.</title>
        <authorList>
            <person name="Hosoyama A."/>
            <person name="Uohara A."/>
            <person name="Ohji S."/>
            <person name="Ichikawa N."/>
        </authorList>
    </citation>
    <scope>NUCLEOTIDE SEQUENCE [LARGE SCALE GENOMIC DNA]</scope>
    <source>
        <strain evidence="7 8">NBRC 101101</strain>
    </source>
</reference>
<feature type="domain" description="Fibronectin type-III" evidence="6">
    <location>
        <begin position="1656"/>
        <end position="1750"/>
    </location>
</feature>
<feature type="region of interest" description="Disordered" evidence="4">
    <location>
        <begin position="263"/>
        <end position="282"/>
    </location>
</feature>
<keyword evidence="8" id="KW-1185">Reference proteome</keyword>
<keyword evidence="5" id="KW-0472">Membrane</keyword>
<feature type="domain" description="Fibronectin type-III" evidence="6">
    <location>
        <begin position="1470"/>
        <end position="1555"/>
    </location>
</feature>
<dbReference type="Pfam" id="PF17963">
    <property type="entry name" value="Big_9"/>
    <property type="match status" value="6"/>
</dbReference>
<evidence type="ECO:0000256" key="3">
    <source>
        <dbReference type="ARBA" id="ARBA00023326"/>
    </source>
</evidence>
<evidence type="ECO:0000259" key="6">
    <source>
        <dbReference type="PROSITE" id="PS50853"/>
    </source>
</evidence>
<keyword evidence="5" id="KW-1133">Transmembrane helix</keyword>
<dbReference type="SUPFAM" id="SSF49265">
    <property type="entry name" value="Fibronectin type III"/>
    <property type="match status" value="3"/>
</dbReference>
<evidence type="ECO:0000256" key="2">
    <source>
        <dbReference type="ARBA" id="ARBA00023295"/>
    </source>
</evidence>
<evidence type="ECO:0000256" key="1">
    <source>
        <dbReference type="ARBA" id="ARBA00022737"/>
    </source>
</evidence>
<proteinExistence type="predicted"/>
<dbReference type="InterPro" id="IPR036116">
    <property type="entry name" value="FN3_sf"/>
</dbReference>
<evidence type="ECO:0000256" key="5">
    <source>
        <dbReference type="SAM" id="Phobius"/>
    </source>
</evidence>
<dbReference type="OrthoDB" id="5241356at2"/>
<dbReference type="RefSeq" id="WP_146806067.1">
    <property type="nucleotide sequence ID" value="NZ_BJUA01000006.1"/>
</dbReference>
<dbReference type="PANTHER" id="PTHR13817:SF166">
    <property type="entry name" value="NEURONAL IGCAM-RELATED"/>
    <property type="match status" value="1"/>
</dbReference>
<gene>
    <name evidence="7" type="ORF">CPE01_15440</name>
</gene>
<feature type="region of interest" description="Disordered" evidence="4">
    <location>
        <begin position="2020"/>
        <end position="2048"/>
    </location>
</feature>
<dbReference type="PROSITE" id="PS50853">
    <property type="entry name" value="FN3"/>
    <property type="match status" value="6"/>
</dbReference>
<keyword evidence="3" id="KW-0624">Polysaccharide degradation</keyword>
<feature type="compositionally biased region" description="Polar residues" evidence="4">
    <location>
        <begin position="378"/>
        <end position="392"/>
    </location>
</feature>
<dbReference type="GO" id="GO:0000272">
    <property type="term" value="P:polysaccharide catabolic process"/>
    <property type="evidence" value="ECO:0007669"/>
    <property type="project" value="UniProtKB-KW"/>
</dbReference>
<feature type="region of interest" description="Disordered" evidence="4">
    <location>
        <begin position="356"/>
        <end position="401"/>
    </location>
</feature>
<feature type="region of interest" description="Disordered" evidence="4">
    <location>
        <begin position="1789"/>
        <end position="1865"/>
    </location>
</feature>
<comment type="caution">
    <text evidence="7">The sequence shown here is derived from an EMBL/GenBank/DDBJ whole genome shotgun (WGS) entry which is preliminary data.</text>
</comment>
<feature type="compositionally biased region" description="Polar residues" evidence="4">
    <location>
        <begin position="1790"/>
        <end position="1799"/>
    </location>
</feature>
<dbReference type="NCBIfam" id="NF012211">
    <property type="entry name" value="tand_rpt_95"/>
    <property type="match status" value="1"/>
</dbReference>
<accession>A0A510UWC9</accession>
<feature type="compositionally biased region" description="Basic and acidic residues" evidence="4">
    <location>
        <begin position="2020"/>
        <end position="2034"/>
    </location>
</feature>
<dbReference type="PANTHER" id="PTHR13817">
    <property type="entry name" value="TITIN"/>
    <property type="match status" value="1"/>
</dbReference>
<evidence type="ECO:0000313" key="8">
    <source>
        <dbReference type="Proteomes" id="UP000321386"/>
    </source>
</evidence>